<feature type="region of interest" description="Disordered" evidence="1">
    <location>
        <begin position="670"/>
        <end position="695"/>
    </location>
</feature>
<sequence length="733" mass="80709">MTDELDLPLDADSLVWLQPFWLQPFPEAKAIGLLQFWAALAHAPQFILEARADVGGVEYLIGTPLRYAQQVRRAVEQLVTGSIVTRFDPDDRQDISTARRLQLTTTNRPLEPSDPVASSSSVLHALMAVDRGEHLAIQIVLGPRQQPRLAPPTPNRAGQPILSKVLHGVLPEEQPDARQALAHKLGQYGFRAAVRIGVHAVTAERRRTLLLGLASAIRTVEAPGVHLKLKPEKPRRLNAPRSTWSMFTPSQPLSVTEVARLTAWPISDRDEPFPGQPPKHPKPVRPTNAMQNGERIVANANAPGADGPIGYNVTDALRHTWILGPTGLGKSTLLLNLIVQDLEANRPVVVVEPKDLVRDVLARIPDHRKHDVVLLDPFDEAPVGINPLDSRHRHGRQPEVVADALFGTFKAIYGDSLGPRSADILRNSLDVLARRDDASLVMLPLLLTNPGFRRSLTQHTMRDDPYAAGPFWQWYDSLSPEAVATTVAPLSNKLRPLLTKQLRAVLAQRSPKFNIRQVLTQNKVLLVPLQKGVMGPESAQLLGALVVAELWQAIRERAGTSESSRKPVSLFIDEIQDYLRLPTDLGDALAQARSLGCAIHGAHQFAAQLPKLMLDAFRNNARSRICFQLRPGDAKEMAAGQSVLTAEDFGMLPAYHVYASLVRDNAVQPWASGVTNPPPPETSDPDEIRRLSRERYGQPLDEIEAGFAELLNGASGMGAQKDLGTPKRRRRQQ</sequence>
<evidence type="ECO:0000313" key="5">
    <source>
        <dbReference type="Proteomes" id="UP000465302"/>
    </source>
</evidence>
<reference evidence="3 4" key="1">
    <citation type="submission" date="2017-10" db="EMBL/GenBank/DDBJ databases">
        <title>The new phylogeny of genus Mycobacterium.</title>
        <authorList>
            <person name="Tortoli E."/>
            <person name="Trovato A."/>
            <person name="Cirillo D.M."/>
        </authorList>
    </citation>
    <scope>NUCLEOTIDE SEQUENCE [LARGE SCALE GENOMIC DNA]</scope>
    <source>
        <strain evidence="3 4">CCUG37673</strain>
    </source>
</reference>
<gene>
    <name evidence="3" type="ORF">CQY20_28430</name>
    <name evidence="2" type="ORF">MAGR_16140</name>
</gene>
<dbReference type="Gene3D" id="3.40.50.300">
    <property type="entry name" value="P-loop containing nucleotide triphosphate hydrolases"/>
    <property type="match status" value="2"/>
</dbReference>
<reference evidence="2 5" key="2">
    <citation type="journal article" date="2019" name="Emerg. Microbes Infect.">
        <title>Comprehensive subspecies identification of 175 nontuberculous mycobacteria species based on 7547 genomic profiles.</title>
        <authorList>
            <person name="Matsumoto Y."/>
            <person name="Kinjo T."/>
            <person name="Motooka D."/>
            <person name="Nabeya D."/>
            <person name="Jung N."/>
            <person name="Uechi K."/>
            <person name="Horii T."/>
            <person name="Iida T."/>
            <person name="Fujita J."/>
            <person name="Nakamura S."/>
        </authorList>
    </citation>
    <scope>NUCLEOTIDE SEQUENCE [LARGE SCALE GENOMIC DNA]</scope>
    <source>
        <strain evidence="2 5">JCM 6377</strain>
    </source>
</reference>
<dbReference type="SUPFAM" id="SSF52540">
    <property type="entry name" value="P-loop containing nucleoside triphosphate hydrolases"/>
    <property type="match status" value="1"/>
</dbReference>
<name>A0A2A7MQE1_MYCAG</name>
<evidence type="ECO:0000313" key="4">
    <source>
        <dbReference type="Proteomes" id="UP000220914"/>
    </source>
</evidence>
<dbReference type="Proteomes" id="UP000465302">
    <property type="component" value="Unassembled WGS sequence"/>
</dbReference>
<feature type="compositionally biased region" description="Basic and acidic residues" evidence="1">
    <location>
        <begin position="686"/>
        <end position="695"/>
    </location>
</feature>
<keyword evidence="4" id="KW-1185">Reference proteome</keyword>
<dbReference type="RefSeq" id="WP_097943844.1">
    <property type="nucleotide sequence ID" value="NZ_BLKS01000001.1"/>
</dbReference>
<organism evidence="3 4">
    <name type="scientific">Mycolicibacterium agri</name>
    <name type="common">Mycobacterium agri</name>
    <dbReference type="NCBI Taxonomy" id="36811"/>
    <lineage>
        <taxon>Bacteria</taxon>
        <taxon>Bacillati</taxon>
        <taxon>Actinomycetota</taxon>
        <taxon>Actinomycetes</taxon>
        <taxon>Mycobacteriales</taxon>
        <taxon>Mycobacteriaceae</taxon>
        <taxon>Mycolicibacterium</taxon>
    </lineage>
</organism>
<dbReference type="AlphaFoldDB" id="A0A2A7MQE1"/>
<dbReference type="EMBL" id="BLKS01000001">
    <property type="protein sequence ID" value="GFG50173.1"/>
    <property type="molecule type" value="Genomic_DNA"/>
</dbReference>
<feature type="region of interest" description="Disordered" evidence="1">
    <location>
        <begin position="714"/>
        <end position="733"/>
    </location>
</feature>
<evidence type="ECO:0000313" key="3">
    <source>
        <dbReference type="EMBL" id="PEG33894.1"/>
    </source>
</evidence>
<accession>A0A2A7MQE1</accession>
<evidence type="ECO:0000256" key="1">
    <source>
        <dbReference type="SAM" id="MobiDB-lite"/>
    </source>
</evidence>
<dbReference type="EMBL" id="PDCP01000087">
    <property type="protein sequence ID" value="PEG33894.1"/>
    <property type="molecule type" value="Genomic_DNA"/>
</dbReference>
<dbReference type="Proteomes" id="UP000220914">
    <property type="component" value="Unassembled WGS sequence"/>
</dbReference>
<proteinExistence type="predicted"/>
<comment type="caution">
    <text evidence="3">The sequence shown here is derived from an EMBL/GenBank/DDBJ whole genome shotgun (WGS) entry which is preliminary data.</text>
</comment>
<dbReference type="PANTHER" id="PTHR30121:SF11">
    <property type="entry name" value="AAA+ ATPASE DOMAIN-CONTAINING PROTEIN"/>
    <property type="match status" value="1"/>
</dbReference>
<dbReference type="InterPro" id="IPR027417">
    <property type="entry name" value="P-loop_NTPase"/>
</dbReference>
<evidence type="ECO:0000313" key="2">
    <source>
        <dbReference type="EMBL" id="GFG50173.1"/>
    </source>
</evidence>
<protein>
    <submittedName>
        <fullName evidence="2">Conjugal transfer protein TraG</fullName>
    </submittedName>
</protein>
<dbReference type="InterPro" id="IPR051162">
    <property type="entry name" value="T4SS_component"/>
</dbReference>
<dbReference type="OrthoDB" id="3258326at2"/>
<dbReference type="PANTHER" id="PTHR30121">
    <property type="entry name" value="UNCHARACTERIZED PROTEIN YJGR-RELATED"/>
    <property type="match status" value="1"/>
</dbReference>
<reference evidence="2" key="3">
    <citation type="submission" date="2020-02" db="EMBL/GenBank/DDBJ databases">
        <authorList>
            <person name="Matsumoto Y."/>
            <person name="Motooka D."/>
            <person name="Nakamura S."/>
        </authorList>
    </citation>
    <scope>NUCLEOTIDE SEQUENCE</scope>
    <source>
        <strain evidence="2">JCM 6377</strain>
    </source>
</reference>